<evidence type="ECO:0000313" key="3">
    <source>
        <dbReference type="Proteomes" id="UP000663848"/>
    </source>
</evidence>
<dbReference type="AlphaFoldDB" id="A0A822FQI3"/>
<feature type="compositionally biased region" description="Basic and acidic residues" evidence="1">
    <location>
        <begin position="1"/>
        <end position="17"/>
    </location>
</feature>
<dbReference type="EMBL" id="CAJOBR010082841">
    <property type="protein sequence ID" value="CAF5127266.1"/>
    <property type="molecule type" value="Genomic_DNA"/>
</dbReference>
<name>A0A822FQI3_9BILA</name>
<accession>A0A822FQI3</accession>
<organism evidence="2 3">
    <name type="scientific">Rotaria socialis</name>
    <dbReference type="NCBI Taxonomy" id="392032"/>
    <lineage>
        <taxon>Eukaryota</taxon>
        <taxon>Metazoa</taxon>
        <taxon>Spiralia</taxon>
        <taxon>Gnathifera</taxon>
        <taxon>Rotifera</taxon>
        <taxon>Eurotatoria</taxon>
        <taxon>Bdelloidea</taxon>
        <taxon>Philodinida</taxon>
        <taxon>Philodinidae</taxon>
        <taxon>Rotaria</taxon>
    </lineage>
</organism>
<feature type="region of interest" description="Disordered" evidence="1">
    <location>
        <begin position="1"/>
        <end position="21"/>
    </location>
</feature>
<protein>
    <submittedName>
        <fullName evidence="2">Uncharacterized protein</fullName>
    </submittedName>
</protein>
<reference evidence="2" key="1">
    <citation type="submission" date="2021-02" db="EMBL/GenBank/DDBJ databases">
        <authorList>
            <person name="Nowell W R."/>
        </authorList>
    </citation>
    <scope>NUCLEOTIDE SEQUENCE</scope>
</reference>
<evidence type="ECO:0000313" key="2">
    <source>
        <dbReference type="EMBL" id="CAF5127266.1"/>
    </source>
</evidence>
<feature type="non-terminal residue" evidence="2">
    <location>
        <position position="46"/>
    </location>
</feature>
<proteinExistence type="predicted"/>
<sequence length="46" mass="5371">MKDFPQHFKSGQHDSFRTKLRNIGTPQKIRLILEITGNDDDDNDDI</sequence>
<gene>
    <name evidence="2" type="ORF">QYT958_LOCUS46489</name>
</gene>
<evidence type="ECO:0000256" key="1">
    <source>
        <dbReference type="SAM" id="MobiDB-lite"/>
    </source>
</evidence>
<comment type="caution">
    <text evidence="2">The sequence shown here is derived from an EMBL/GenBank/DDBJ whole genome shotgun (WGS) entry which is preliminary data.</text>
</comment>
<dbReference type="Proteomes" id="UP000663848">
    <property type="component" value="Unassembled WGS sequence"/>
</dbReference>